<comment type="caution">
    <text evidence="7">The sequence shown here is derived from an EMBL/GenBank/DDBJ whole genome shotgun (WGS) entry which is preliminary data.</text>
</comment>
<dbReference type="PANTHER" id="PTHR23241">
    <property type="entry name" value="LATE EMBRYOGENESIS ABUNDANT PLANTS LEA-RELATED"/>
    <property type="match status" value="1"/>
</dbReference>
<dbReference type="PANTHER" id="PTHR23241:SF102">
    <property type="entry name" value="LD23009P"/>
    <property type="match status" value="1"/>
</dbReference>
<reference evidence="7 8" key="1">
    <citation type="journal article" date="2020" name="ISME J.">
        <title>Uncovering the hidden diversity of litter-decomposition mechanisms in mushroom-forming fungi.</title>
        <authorList>
            <person name="Floudas D."/>
            <person name="Bentzer J."/>
            <person name="Ahren D."/>
            <person name="Johansson T."/>
            <person name="Persson P."/>
            <person name="Tunlid A."/>
        </authorList>
    </citation>
    <scope>NUCLEOTIDE SEQUENCE [LARGE SCALE GENOMIC DNA]</scope>
    <source>
        <strain evidence="7 8">CBS 291.85</strain>
    </source>
</reference>
<keyword evidence="8" id="KW-1185">Reference proteome</keyword>
<dbReference type="InterPro" id="IPR053009">
    <property type="entry name" value="Xanthocillin_Biosynth-Assoc"/>
</dbReference>
<evidence type="ECO:0000256" key="2">
    <source>
        <dbReference type="ARBA" id="ARBA00022692"/>
    </source>
</evidence>
<evidence type="ECO:0000256" key="3">
    <source>
        <dbReference type="ARBA" id="ARBA00022989"/>
    </source>
</evidence>
<evidence type="ECO:0000256" key="4">
    <source>
        <dbReference type="ARBA" id="ARBA00023136"/>
    </source>
</evidence>
<protein>
    <recommendedName>
        <fullName evidence="6">TMEM205-like domain-containing protein</fullName>
    </recommendedName>
</protein>
<dbReference type="EMBL" id="JAACJM010000001">
    <property type="protein sequence ID" value="KAF5375175.1"/>
    <property type="molecule type" value="Genomic_DNA"/>
</dbReference>
<keyword evidence="2 5" id="KW-0812">Transmembrane</keyword>
<dbReference type="InterPro" id="IPR025423">
    <property type="entry name" value="TMEM205-like"/>
</dbReference>
<feature type="transmembrane region" description="Helical" evidence="5">
    <location>
        <begin position="102"/>
        <end position="122"/>
    </location>
</feature>
<feature type="domain" description="TMEM205-like" evidence="6">
    <location>
        <begin position="25"/>
        <end position="131"/>
    </location>
</feature>
<keyword evidence="3 5" id="KW-1133">Transmembrane helix</keyword>
<comment type="subcellular location">
    <subcellularLocation>
        <location evidence="1">Membrane</location>
    </subcellularLocation>
</comment>
<dbReference type="GO" id="GO:0016020">
    <property type="term" value="C:membrane"/>
    <property type="evidence" value="ECO:0007669"/>
    <property type="project" value="UniProtKB-SubCell"/>
</dbReference>
<gene>
    <name evidence="7" type="ORF">D9758_000046</name>
</gene>
<evidence type="ECO:0000313" key="7">
    <source>
        <dbReference type="EMBL" id="KAF5375175.1"/>
    </source>
</evidence>
<feature type="transmembrane region" description="Helical" evidence="5">
    <location>
        <begin position="27"/>
        <end position="50"/>
    </location>
</feature>
<evidence type="ECO:0000313" key="8">
    <source>
        <dbReference type="Proteomes" id="UP000559256"/>
    </source>
</evidence>
<accession>A0A8H5H221</accession>
<dbReference type="Pfam" id="PF13664">
    <property type="entry name" value="DUF4149"/>
    <property type="match status" value="1"/>
</dbReference>
<feature type="transmembrane region" description="Helical" evidence="5">
    <location>
        <begin position="159"/>
        <end position="181"/>
    </location>
</feature>
<dbReference type="Proteomes" id="UP000559256">
    <property type="component" value="Unassembled WGS sequence"/>
</dbReference>
<evidence type="ECO:0000259" key="6">
    <source>
        <dbReference type="Pfam" id="PF13664"/>
    </source>
</evidence>
<organism evidence="7 8">
    <name type="scientific">Tetrapyrgos nigripes</name>
    <dbReference type="NCBI Taxonomy" id="182062"/>
    <lineage>
        <taxon>Eukaryota</taxon>
        <taxon>Fungi</taxon>
        <taxon>Dikarya</taxon>
        <taxon>Basidiomycota</taxon>
        <taxon>Agaricomycotina</taxon>
        <taxon>Agaricomycetes</taxon>
        <taxon>Agaricomycetidae</taxon>
        <taxon>Agaricales</taxon>
        <taxon>Marasmiineae</taxon>
        <taxon>Marasmiaceae</taxon>
        <taxon>Tetrapyrgos</taxon>
    </lineage>
</organism>
<evidence type="ECO:0000256" key="5">
    <source>
        <dbReference type="SAM" id="Phobius"/>
    </source>
</evidence>
<sequence>MAKPAVLTTSSLTSLLFNPKSLYIVSYGWLVGMSIWVTFFGGIIAFKALPRHQFGMLQHKTFPVYFVLSILLSVGLTGYWTVSHPDVLEYINDPFVADVAQAYTLASVFLAQAANHLVIGPMTSKTMFQRQKLEKSEGKNYNEVSVSEEMKVLNRRFGILHGISSMLNLWAVLALIFHGLWVGGNGI</sequence>
<feature type="transmembrane region" description="Helical" evidence="5">
    <location>
        <begin position="62"/>
        <end position="82"/>
    </location>
</feature>
<proteinExistence type="predicted"/>
<name>A0A8H5H221_9AGAR</name>
<keyword evidence="4 5" id="KW-0472">Membrane</keyword>
<evidence type="ECO:0000256" key="1">
    <source>
        <dbReference type="ARBA" id="ARBA00004370"/>
    </source>
</evidence>
<dbReference type="AlphaFoldDB" id="A0A8H5H221"/>
<dbReference type="OrthoDB" id="1641132at2759"/>